<keyword evidence="5" id="KW-1185">Reference proteome</keyword>
<evidence type="ECO:0000256" key="2">
    <source>
        <dbReference type="SAM" id="MobiDB-lite"/>
    </source>
</evidence>
<sequence>MAKPKQLDFSDDNSPSTRKSPRKRASNPSPASETTKKKKKKKKTKKSAPPVSNRIWNEEDELTVLKGLVDYLDKEGVQPNSDWDAFYHFLGDSIAEKFSKQQLLSKIRKLKKKFLLHMEKTSQGDDMLCDSEAIRLSRMIWGQNGSESANNQSKSFNQDEALKDNDQVANAEANENVAALGDKNTDVDESGTLRDAFESIMSRWLSDHQKKVQLENLMNLEAGKRKELSDEWKELCAEEARLNIKKFKYSAKFAEAAAKR</sequence>
<dbReference type="AlphaFoldDB" id="V4LAC3"/>
<dbReference type="STRING" id="72664.V4LAC3"/>
<feature type="domain" description="Glabrous enhancer-binding protein-like DBD" evidence="3">
    <location>
        <begin position="53"/>
        <end position="142"/>
    </location>
</feature>
<evidence type="ECO:0000313" key="4">
    <source>
        <dbReference type="EMBL" id="ESQ47380.1"/>
    </source>
</evidence>
<dbReference type="GO" id="GO:0005634">
    <property type="term" value="C:nucleus"/>
    <property type="evidence" value="ECO:0007669"/>
    <property type="project" value="TreeGrafter"/>
</dbReference>
<accession>V4LAC3</accession>
<evidence type="ECO:0000256" key="1">
    <source>
        <dbReference type="ARBA" id="ARBA00010820"/>
    </source>
</evidence>
<organism evidence="4 5">
    <name type="scientific">Eutrema salsugineum</name>
    <name type="common">Saltwater cress</name>
    <name type="synonym">Sisymbrium salsugineum</name>
    <dbReference type="NCBI Taxonomy" id="72664"/>
    <lineage>
        <taxon>Eukaryota</taxon>
        <taxon>Viridiplantae</taxon>
        <taxon>Streptophyta</taxon>
        <taxon>Embryophyta</taxon>
        <taxon>Tracheophyta</taxon>
        <taxon>Spermatophyta</taxon>
        <taxon>Magnoliopsida</taxon>
        <taxon>eudicotyledons</taxon>
        <taxon>Gunneridae</taxon>
        <taxon>Pentapetalae</taxon>
        <taxon>rosids</taxon>
        <taxon>malvids</taxon>
        <taxon>Brassicales</taxon>
        <taxon>Brassicaceae</taxon>
        <taxon>Eutremeae</taxon>
        <taxon>Eutrema</taxon>
    </lineage>
</organism>
<dbReference type="Proteomes" id="UP000030689">
    <property type="component" value="Unassembled WGS sequence"/>
</dbReference>
<dbReference type="InterPro" id="IPR007592">
    <property type="entry name" value="GEBP"/>
</dbReference>
<dbReference type="eggNOG" id="ENOG502R1KX">
    <property type="taxonomic scope" value="Eukaryota"/>
</dbReference>
<feature type="compositionally biased region" description="Basic residues" evidence="2">
    <location>
        <begin position="36"/>
        <end position="46"/>
    </location>
</feature>
<dbReference type="EMBL" id="KI517416">
    <property type="protein sequence ID" value="ESQ47379.1"/>
    <property type="molecule type" value="Genomic_DNA"/>
</dbReference>
<dbReference type="GO" id="GO:0006355">
    <property type="term" value="P:regulation of DNA-templated transcription"/>
    <property type="evidence" value="ECO:0007669"/>
    <property type="project" value="InterPro"/>
</dbReference>
<feature type="region of interest" description="Disordered" evidence="2">
    <location>
        <begin position="1"/>
        <end position="54"/>
    </location>
</feature>
<dbReference type="PANTHER" id="PTHR31662">
    <property type="entry name" value="BNAANNG10740D PROTEIN-RELATED"/>
    <property type="match status" value="1"/>
</dbReference>
<dbReference type="OMA" id="IRAYLHV"/>
<dbReference type="InterPro" id="IPR053932">
    <property type="entry name" value="GeBP-like_DBD"/>
</dbReference>
<dbReference type="KEGG" id="eus:EUTSA_v10027890mg"/>
<protein>
    <recommendedName>
        <fullName evidence="3">Glabrous enhancer-binding protein-like DBD domain-containing protein</fullName>
    </recommendedName>
</protein>
<dbReference type="PANTHER" id="PTHR31662:SF49">
    <property type="entry name" value="GLABROUS1 ENHANCER-BINDING PROTEIN-RELATED"/>
    <property type="match status" value="1"/>
</dbReference>
<gene>
    <name evidence="4" type="ORF">EUTSA_v10027890mg</name>
</gene>
<comment type="similarity">
    <text evidence="1">Belongs to the GeBP family.</text>
</comment>
<evidence type="ECO:0000259" key="3">
    <source>
        <dbReference type="Pfam" id="PF04504"/>
    </source>
</evidence>
<name>V4LAC3_EUTSA</name>
<dbReference type="Gramene" id="ESQ47379">
    <property type="protein sequence ID" value="ESQ47379"/>
    <property type="gene ID" value="EUTSA_v10027890mg"/>
</dbReference>
<reference evidence="4 5" key="1">
    <citation type="journal article" date="2013" name="Front. Plant Sci.">
        <title>The Reference Genome of the Halophytic Plant Eutrema salsugineum.</title>
        <authorList>
            <person name="Yang R."/>
            <person name="Jarvis D.E."/>
            <person name="Chen H."/>
            <person name="Beilstein M.A."/>
            <person name="Grimwood J."/>
            <person name="Jenkins J."/>
            <person name="Shu S."/>
            <person name="Prochnik S."/>
            <person name="Xin M."/>
            <person name="Ma C."/>
            <person name="Schmutz J."/>
            <person name="Wing R.A."/>
            <person name="Mitchell-Olds T."/>
            <person name="Schumaker K.S."/>
            <person name="Wang X."/>
        </authorList>
    </citation>
    <scope>NUCLEOTIDE SEQUENCE [LARGE SCALE GENOMIC DNA]</scope>
</reference>
<proteinExistence type="inferred from homology"/>
<dbReference type="Gramene" id="ESQ47380">
    <property type="protein sequence ID" value="ESQ47380"/>
    <property type="gene ID" value="EUTSA_v10027890mg"/>
</dbReference>
<dbReference type="EMBL" id="KI517416">
    <property type="protein sequence ID" value="ESQ47380.1"/>
    <property type="molecule type" value="Genomic_DNA"/>
</dbReference>
<dbReference type="Pfam" id="PF04504">
    <property type="entry name" value="GeBP-like_DBD"/>
    <property type="match status" value="1"/>
</dbReference>
<evidence type="ECO:0000313" key="5">
    <source>
        <dbReference type="Proteomes" id="UP000030689"/>
    </source>
</evidence>
<dbReference type="OrthoDB" id="661680at2759"/>